<accession>V6J850</accession>
<organism evidence="1 2">
    <name type="scientific">Sporolactobacillus laevolacticus DSM 442</name>
    <dbReference type="NCBI Taxonomy" id="1395513"/>
    <lineage>
        <taxon>Bacteria</taxon>
        <taxon>Bacillati</taxon>
        <taxon>Bacillota</taxon>
        <taxon>Bacilli</taxon>
        <taxon>Bacillales</taxon>
        <taxon>Sporolactobacillaceae</taxon>
        <taxon>Sporolactobacillus</taxon>
    </lineage>
</organism>
<evidence type="ECO:0008006" key="3">
    <source>
        <dbReference type="Google" id="ProtNLM"/>
    </source>
</evidence>
<proteinExistence type="predicted"/>
<dbReference type="EMBL" id="AWTC01000003">
    <property type="protein sequence ID" value="EST12964.1"/>
    <property type="molecule type" value="Genomic_DNA"/>
</dbReference>
<dbReference type="PATRIC" id="fig|1395513.3.peg.857"/>
<dbReference type="SUPFAM" id="SSF56112">
    <property type="entry name" value="Protein kinase-like (PK-like)"/>
    <property type="match status" value="1"/>
</dbReference>
<reference evidence="1 2" key="1">
    <citation type="journal article" date="2013" name="Genome Announc.">
        <title>Genome Sequence of Sporolactobacillus laevolacticus DSM442, an Efficient Polymer-Grade D-Lactate Producer from Agricultural Waste Cottonseed as a Nitrogen Source.</title>
        <authorList>
            <person name="Wang H."/>
            <person name="Wang L."/>
            <person name="Ju J."/>
            <person name="Yu B."/>
            <person name="Ma Y."/>
        </authorList>
    </citation>
    <scope>NUCLEOTIDE SEQUENCE [LARGE SCALE GENOMIC DNA]</scope>
    <source>
        <strain evidence="1 2">DSM 442</strain>
    </source>
</reference>
<sequence length="319" mass="37650">MNMPDWQSLVENAYDLQIMDEPVSLFFQPINRFYHQNLDLLAQWADYLNVEKGLPICRLLRNREGQFGTEINGESWVLMSREQMRRDQGITTGMMLAELHLQSSGIDVRAFPESPANSRTKDWEDRMDALERKYEECLSRKSQSAFEQIFLNNFPYFSGCAENAIQMNVDGFIDFPNQDPVCIGHYRYSNDDHVVDENPALWVVDDRSRDLAEGLRVLVWRTAKSYHEPDVFKFLDDYESRYPLTEHVIYNMYGRLLYPLAFVECCERYFFSSNSTDQRELELLLRHCEEKAEDNEQLLSLLAQRYDGQLQVPEWLIKQ</sequence>
<dbReference type="STRING" id="1395513.P343_04180"/>
<evidence type="ECO:0000313" key="1">
    <source>
        <dbReference type="EMBL" id="EST12964.1"/>
    </source>
</evidence>
<keyword evidence="2" id="KW-1185">Reference proteome</keyword>
<dbReference type="InterPro" id="IPR047175">
    <property type="entry name" value="CotS-like"/>
</dbReference>
<dbReference type="InterPro" id="IPR011009">
    <property type="entry name" value="Kinase-like_dom_sf"/>
</dbReference>
<dbReference type="PANTHER" id="PTHR39179">
    <property type="entry name" value="SPORE COAT PROTEIN I"/>
    <property type="match status" value="1"/>
</dbReference>
<dbReference type="OrthoDB" id="2986702at2"/>
<protein>
    <recommendedName>
        <fullName evidence="3">Aminoglycoside phosphotransferase domain-containing protein</fullName>
    </recommendedName>
</protein>
<comment type="caution">
    <text evidence="1">The sequence shown here is derived from an EMBL/GenBank/DDBJ whole genome shotgun (WGS) entry which is preliminary data.</text>
</comment>
<dbReference type="AlphaFoldDB" id="V6J850"/>
<dbReference type="RefSeq" id="WP_023509142.1">
    <property type="nucleotide sequence ID" value="NZ_AWTC01000003.1"/>
</dbReference>
<dbReference type="Proteomes" id="UP000018296">
    <property type="component" value="Unassembled WGS sequence"/>
</dbReference>
<gene>
    <name evidence="1" type="ORF">P343_04180</name>
</gene>
<name>V6J850_9BACL</name>
<dbReference type="PANTHER" id="PTHR39179:SF2">
    <property type="entry name" value="ENDOSPORE COAT-ASSOCIATED PROTEIN YUTH"/>
    <property type="match status" value="1"/>
</dbReference>
<evidence type="ECO:0000313" key="2">
    <source>
        <dbReference type="Proteomes" id="UP000018296"/>
    </source>
</evidence>
<dbReference type="eggNOG" id="COG2334">
    <property type="taxonomic scope" value="Bacteria"/>
</dbReference>
<dbReference type="Gene3D" id="3.90.1200.10">
    <property type="match status" value="1"/>
</dbReference>
<dbReference type="GO" id="GO:0042601">
    <property type="term" value="C:endospore-forming forespore"/>
    <property type="evidence" value="ECO:0007669"/>
    <property type="project" value="TreeGrafter"/>
</dbReference>